<dbReference type="InterPro" id="IPR000504">
    <property type="entry name" value="RRM_dom"/>
</dbReference>
<name>A0A5J9UXZ3_9POAL</name>
<comment type="caution">
    <text evidence="5">The sequence shown here is derived from an EMBL/GenBank/DDBJ whole genome shotgun (WGS) entry which is preliminary data.</text>
</comment>
<dbReference type="PANTHER" id="PTHR10352">
    <property type="entry name" value="EUKARYOTIC TRANSLATION INITIATION FACTOR 3 SUBUNIT G"/>
    <property type="match status" value="1"/>
</dbReference>
<keyword evidence="6" id="KW-1185">Reference proteome</keyword>
<dbReference type="Gene3D" id="3.30.70.330">
    <property type="match status" value="2"/>
</dbReference>
<feature type="domain" description="RRM" evidence="4">
    <location>
        <begin position="45"/>
        <end position="123"/>
    </location>
</feature>
<dbReference type="SUPFAM" id="SSF54928">
    <property type="entry name" value="RNA-binding domain, RBD"/>
    <property type="match status" value="1"/>
</dbReference>
<dbReference type="InterPro" id="IPR012677">
    <property type="entry name" value="Nucleotide-bd_a/b_plait_sf"/>
</dbReference>
<dbReference type="GO" id="GO:0003723">
    <property type="term" value="F:RNA binding"/>
    <property type="evidence" value="ECO:0007669"/>
    <property type="project" value="UniProtKB-UniRule"/>
</dbReference>
<dbReference type="InterPro" id="IPR035979">
    <property type="entry name" value="RBD_domain_sf"/>
</dbReference>
<feature type="non-terminal residue" evidence="5">
    <location>
        <position position="202"/>
    </location>
</feature>
<evidence type="ECO:0000256" key="1">
    <source>
        <dbReference type="ARBA" id="ARBA00022884"/>
    </source>
</evidence>
<dbReference type="PROSITE" id="PS50102">
    <property type="entry name" value="RRM"/>
    <property type="match status" value="2"/>
</dbReference>
<feature type="region of interest" description="Disordered" evidence="3">
    <location>
        <begin position="1"/>
        <end position="37"/>
    </location>
</feature>
<dbReference type="OrthoDB" id="1749473at2759"/>
<accession>A0A5J9UXZ3</accession>
<evidence type="ECO:0000313" key="6">
    <source>
        <dbReference type="Proteomes" id="UP000324897"/>
    </source>
</evidence>
<dbReference type="AlphaFoldDB" id="A0A5J9UXZ3"/>
<proteinExistence type="predicted"/>
<evidence type="ECO:0000259" key="4">
    <source>
        <dbReference type="PROSITE" id="PS50102"/>
    </source>
</evidence>
<sequence length="202" mass="22705">MGSTEETLNKCPNLSGSKAKEARASRGPRKSSSKGAAVLMRSREASIHVANLPKGTCERDLYNLFRDFGIINSFCLALDEKSGTSMQSATVEFDQREDAEMATSWFNGYVYGEHTLRIELATPYVLPPTCINCIRDAETSIRVNNLSEDTCEPDLYNLIRLFGVVVRYYLAVDQKITHRKVGIVEFDQREDAEEAIKWLDGH</sequence>
<dbReference type="Gramene" id="TVU28164">
    <property type="protein sequence ID" value="TVU28164"/>
    <property type="gene ID" value="EJB05_19673"/>
</dbReference>
<feature type="compositionally biased region" description="Polar residues" evidence="3">
    <location>
        <begin position="1"/>
        <end position="16"/>
    </location>
</feature>
<protein>
    <recommendedName>
        <fullName evidence="4">RRM domain-containing protein</fullName>
    </recommendedName>
</protein>
<evidence type="ECO:0000256" key="2">
    <source>
        <dbReference type="PROSITE-ProRule" id="PRU00176"/>
    </source>
</evidence>
<gene>
    <name evidence="5" type="ORF">EJB05_19673</name>
</gene>
<evidence type="ECO:0000256" key="3">
    <source>
        <dbReference type="SAM" id="MobiDB-lite"/>
    </source>
</evidence>
<dbReference type="Pfam" id="PF00076">
    <property type="entry name" value="RRM_1"/>
    <property type="match status" value="2"/>
</dbReference>
<dbReference type="SMART" id="SM00360">
    <property type="entry name" value="RRM"/>
    <property type="match status" value="2"/>
</dbReference>
<dbReference type="EMBL" id="RWGY01000011">
    <property type="protein sequence ID" value="TVU28164.1"/>
    <property type="molecule type" value="Genomic_DNA"/>
</dbReference>
<feature type="domain" description="RRM" evidence="4">
    <location>
        <begin position="139"/>
        <end position="202"/>
    </location>
</feature>
<keyword evidence="1 2" id="KW-0694">RNA-binding</keyword>
<evidence type="ECO:0000313" key="5">
    <source>
        <dbReference type="EMBL" id="TVU28164.1"/>
    </source>
</evidence>
<dbReference type="Proteomes" id="UP000324897">
    <property type="component" value="Chromosome 1"/>
</dbReference>
<organism evidence="5 6">
    <name type="scientific">Eragrostis curvula</name>
    <name type="common">weeping love grass</name>
    <dbReference type="NCBI Taxonomy" id="38414"/>
    <lineage>
        <taxon>Eukaryota</taxon>
        <taxon>Viridiplantae</taxon>
        <taxon>Streptophyta</taxon>
        <taxon>Embryophyta</taxon>
        <taxon>Tracheophyta</taxon>
        <taxon>Spermatophyta</taxon>
        <taxon>Magnoliopsida</taxon>
        <taxon>Liliopsida</taxon>
        <taxon>Poales</taxon>
        <taxon>Poaceae</taxon>
        <taxon>PACMAD clade</taxon>
        <taxon>Chloridoideae</taxon>
        <taxon>Eragrostideae</taxon>
        <taxon>Eragrostidinae</taxon>
        <taxon>Eragrostis</taxon>
    </lineage>
</organism>
<reference evidence="5 6" key="1">
    <citation type="journal article" date="2019" name="Sci. Rep.">
        <title>A high-quality genome of Eragrostis curvula grass provides insights into Poaceae evolution and supports new strategies to enhance forage quality.</title>
        <authorList>
            <person name="Carballo J."/>
            <person name="Santos B.A.C.M."/>
            <person name="Zappacosta D."/>
            <person name="Garbus I."/>
            <person name="Selva J.P."/>
            <person name="Gallo C.A."/>
            <person name="Diaz A."/>
            <person name="Albertini E."/>
            <person name="Caccamo M."/>
            <person name="Echenique V."/>
        </authorList>
    </citation>
    <scope>NUCLEOTIDE SEQUENCE [LARGE SCALE GENOMIC DNA]</scope>
    <source>
        <strain evidence="6">cv. Victoria</strain>
        <tissue evidence="5">Leaf</tissue>
    </source>
</reference>